<organism evidence="3 4">
    <name type="scientific">Acidihalobacter yilgarnensis</name>
    <dbReference type="NCBI Taxonomy" id="2819280"/>
    <lineage>
        <taxon>Bacteria</taxon>
        <taxon>Pseudomonadati</taxon>
        <taxon>Pseudomonadota</taxon>
        <taxon>Gammaproteobacteria</taxon>
        <taxon>Chromatiales</taxon>
        <taxon>Ectothiorhodospiraceae</taxon>
        <taxon>Acidihalobacter</taxon>
    </lineage>
</organism>
<dbReference type="CDD" id="cd14797">
    <property type="entry name" value="DUF302"/>
    <property type="match status" value="1"/>
</dbReference>
<dbReference type="InterPro" id="IPR005180">
    <property type="entry name" value="DUF302"/>
</dbReference>
<dbReference type="PANTHER" id="PTHR38342">
    <property type="entry name" value="SLR5037 PROTEIN"/>
    <property type="match status" value="1"/>
</dbReference>
<dbReference type="Gene3D" id="3.30.310.70">
    <property type="entry name" value="TT1751-like domain"/>
    <property type="match status" value="1"/>
</dbReference>
<evidence type="ECO:0000256" key="1">
    <source>
        <dbReference type="SAM" id="SignalP"/>
    </source>
</evidence>
<evidence type="ECO:0000259" key="2">
    <source>
        <dbReference type="Pfam" id="PF03625"/>
    </source>
</evidence>
<dbReference type="EMBL" id="CP017415">
    <property type="protein sequence ID" value="AOU98949.1"/>
    <property type="molecule type" value="Genomic_DNA"/>
</dbReference>
<protein>
    <recommendedName>
        <fullName evidence="2">DUF302 domain-containing protein</fullName>
    </recommendedName>
</protein>
<dbReference type="PANTHER" id="PTHR38342:SF2">
    <property type="entry name" value="INNER MEMBRANE OR EXPORTED"/>
    <property type="match status" value="1"/>
</dbReference>
<feature type="domain" description="DUF302" evidence="2">
    <location>
        <begin position="59"/>
        <end position="121"/>
    </location>
</feature>
<accession>A0A1D8IR28</accession>
<proteinExistence type="predicted"/>
<gene>
    <name evidence="3" type="ORF">BI364_14170</name>
</gene>
<keyword evidence="4" id="KW-1185">Reference proteome</keyword>
<name>A0A1D8IR28_9GAMM</name>
<sequence>MKRMTTIILSLFLFAAASSAALARGNGIVTLRSNHSVAVTIDRLEQALKDKHMTIFARIDHAKGAHGVGLALRPTELLIFGNPKIGTHLMECKQIAGLDLPLKALAWQDAKGQVWLSYNSPEYIAKRDRLGHCGSEAVATMHKALRAFTKAATH</sequence>
<dbReference type="SUPFAM" id="SSF103247">
    <property type="entry name" value="TT1751-like"/>
    <property type="match status" value="1"/>
</dbReference>
<dbReference type="Proteomes" id="UP000095401">
    <property type="component" value="Chromosome"/>
</dbReference>
<feature type="chain" id="PRO_5009108368" description="DUF302 domain-containing protein" evidence="1">
    <location>
        <begin position="24"/>
        <end position="154"/>
    </location>
</feature>
<feature type="signal peptide" evidence="1">
    <location>
        <begin position="1"/>
        <end position="23"/>
    </location>
</feature>
<dbReference type="KEGG" id="aprs:BI364_14170"/>
<evidence type="ECO:0000313" key="4">
    <source>
        <dbReference type="Proteomes" id="UP000095401"/>
    </source>
</evidence>
<dbReference type="Pfam" id="PF03625">
    <property type="entry name" value="DUF302"/>
    <property type="match status" value="1"/>
</dbReference>
<keyword evidence="1" id="KW-0732">Signal</keyword>
<reference evidence="4" key="1">
    <citation type="submission" date="2016-09" db="EMBL/GenBank/DDBJ databases">
        <title>Acidihalobacter prosperus F5.</title>
        <authorList>
            <person name="Khaleque H.N."/>
            <person name="Ramsay J.P."/>
            <person name="Kaksonen A.H."/>
            <person name="Boxall N.J."/>
            <person name="Watkin E.L.J."/>
        </authorList>
    </citation>
    <scope>NUCLEOTIDE SEQUENCE [LARGE SCALE GENOMIC DNA]</scope>
    <source>
        <strain evidence="4">F5</strain>
    </source>
</reference>
<dbReference type="InterPro" id="IPR035923">
    <property type="entry name" value="TT1751-like_sf"/>
</dbReference>
<evidence type="ECO:0000313" key="3">
    <source>
        <dbReference type="EMBL" id="AOU98949.1"/>
    </source>
</evidence>
<dbReference type="AlphaFoldDB" id="A0A1D8IR28"/>
<dbReference type="RefSeq" id="WP_070079302.1">
    <property type="nucleotide sequence ID" value="NZ_CP017415.1"/>
</dbReference>